<comment type="function">
    <text evidence="5">Involved in ribosomal large subunit assembly.</text>
</comment>
<keyword evidence="4 5" id="KW-0539">Nucleus</keyword>
<evidence type="ECO:0000256" key="3">
    <source>
        <dbReference type="ARBA" id="ARBA00022517"/>
    </source>
</evidence>
<keyword evidence="8" id="KW-1185">Reference proteome</keyword>
<evidence type="ECO:0000256" key="1">
    <source>
        <dbReference type="ARBA" id="ARBA00004123"/>
    </source>
</evidence>
<dbReference type="Proteomes" id="UP001266305">
    <property type="component" value="Unassembled WGS sequence"/>
</dbReference>
<comment type="similarity">
    <text evidence="2 5">Belongs to the RRS1 family.</text>
</comment>
<comment type="caution">
    <text evidence="7">The sequence shown here is derived from an EMBL/GenBank/DDBJ whole genome shotgun (WGS) entry which is preliminary data.</text>
</comment>
<gene>
    <name evidence="7" type="primary">RRS1_1</name>
    <name evidence="7" type="ORF">P7K49_005741</name>
</gene>
<accession>A0ABQ9W0E9</accession>
<feature type="region of interest" description="Disordered" evidence="6">
    <location>
        <begin position="201"/>
        <end position="289"/>
    </location>
</feature>
<evidence type="ECO:0000256" key="6">
    <source>
        <dbReference type="SAM" id="MobiDB-lite"/>
    </source>
</evidence>
<feature type="compositionally biased region" description="Basic residues" evidence="6">
    <location>
        <begin position="279"/>
        <end position="289"/>
    </location>
</feature>
<evidence type="ECO:0000256" key="5">
    <source>
        <dbReference type="RuleBase" id="RU364132"/>
    </source>
</evidence>
<feature type="compositionally biased region" description="Basic residues" evidence="6">
    <location>
        <begin position="214"/>
        <end position="227"/>
    </location>
</feature>
<dbReference type="InterPro" id="IPR007023">
    <property type="entry name" value="Ribosom_reg"/>
</dbReference>
<dbReference type="Pfam" id="PF04939">
    <property type="entry name" value="RRS1"/>
    <property type="match status" value="1"/>
</dbReference>
<sequence>MVVQLPEPITHLPREKPLPRWRPLTRWQQFSCLKGICPKKKTHLVWDEVSGQWQWRWGYQCTRDDTKESLIEVPSNAYPLEDQFTKRIKAKKEQMAKNKLNRLCNSARVHKMQLPSVAGLHPIGNQSKEELGRAMQVAKVSTASVECFQKCLSKEKAPWGSGKKRKFQPLLGDFVAEKKNQLELLHVMNSKKPQLDVMQATNKQMREDDQKEAAKRRKMRQKGKRKGGQQGLGNKRKGGPPNQGGKRKGGQPSQGGKGKWGLGGKINSRLRGFGDKRKGGQHPGRKRRK</sequence>
<keyword evidence="3 5" id="KW-0690">Ribosome biogenesis</keyword>
<evidence type="ECO:0000256" key="2">
    <source>
        <dbReference type="ARBA" id="ARBA00010077"/>
    </source>
</evidence>
<proteinExistence type="inferred from homology"/>
<dbReference type="EMBL" id="JASSZA010000003">
    <property type="protein sequence ID" value="KAK2115115.1"/>
    <property type="molecule type" value="Genomic_DNA"/>
</dbReference>
<reference evidence="7 8" key="1">
    <citation type="submission" date="2023-05" db="EMBL/GenBank/DDBJ databases">
        <title>B98-5 Cell Line De Novo Hybrid Assembly: An Optical Mapping Approach.</title>
        <authorList>
            <person name="Kananen K."/>
            <person name="Auerbach J.A."/>
            <person name="Kautto E."/>
            <person name="Blachly J.S."/>
        </authorList>
    </citation>
    <scope>NUCLEOTIDE SEQUENCE [LARGE SCALE GENOMIC DNA]</scope>
    <source>
        <strain evidence="7">B95-8</strain>
        <tissue evidence="7">Cell line</tissue>
    </source>
</reference>
<evidence type="ECO:0000256" key="4">
    <source>
        <dbReference type="ARBA" id="ARBA00023242"/>
    </source>
</evidence>
<organism evidence="7 8">
    <name type="scientific">Saguinus oedipus</name>
    <name type="common">Cotton-top tamarin</name>
    <name type="synonym">Oedipomidas oedipus</name>
    <dbReference type="NCBI Taxonomy" id="9490"/>
    <lineage>
        <taxon>Eukaryota</taxon>
        <taxon>Metazoa</taxon>
        <taxon>Chordata</taxon>
        <taxon>Craniata</taxon>
        <taxon>Vertebrata</taxon>
        <taxon>Euteleostomi</taxon>
        <taxon>Mammalia</taxon>
        <taxon>Eutheria</taxon>
        <taxon>Euarchontoglires</taxon>
        <taxon>Primates</taxon>
        <taxon>Haplorrhini</taxon>
        <taxon>Platyrrhini</taxon>
        <taxon>Cebidae</taxon>
        <taxon>Callitrichinae</taxon>
        <taxon>Saguinus</taxon>
    </lineage>
</organism>
<protein>
    <recommendedName>
        <fullName evidence="5">Ribosome biogenesis regulatory protein</fullName>
    </recommendedName>
</protein>
<comment type="subcellular location">
    <subcellularLocation>
        <location evidence="1 5">Nucleus</location>
    </subcellularLocation>
</comment>
<evidence type="ECO:0000313" key="7">
    <source>
        <dbReference type="EMBL" id="KAK2115115.1"/>
    </source>
</evidence>
<feature type="compositionally biased region" description="Basic and acidic residues" evidence="6">
    <location>
        <begin position="204"/>
        <end position="213"/>
    </location>
</feature>
<name>A0ABQ9W0E9_SAGOE</name>
<feature type="compositionally biased region" description="Gly residues" evidence="6">
    <location>
        <begin position="252"/>
        <end position="264"/>
    </location>
</feature>
<evidence type="ECO:0000313" key="8">
    <source>
        <dbReference type="Proteomes" id="UP001266305"/>
    </source>
</evidence>